<feature type="region of interest" description="Disordered" evidence="3">
    <location>
        <begin position="43"/>
        <end position="84"/>
    </location>
</feature>
<proteinExistence type="inferred from homology"/>
<keyword evidence="6" id="KW-1185">Reference proteome</keyword>
<feature type="compositionally biased region" description="Basic and acidic residues" evidence="3">
    <location>
        <begin position="69"/>
        <end position="79"/>
    </location>
</feature>
<evidence type="ECO:0000313" key="5">
    <source>
        <dbReference type="EMBL" id="CAD5123703.1"/>
    </source>
</evidence>
<evidence type="ECO:0000256" key="1">
    <source>
        <dbReference type="ARBA" id="ARBA00023449"/>
    </source>
</evidence>
<accession>A0A7I8W723</accession>
<evidence type="ECO:0000259" key="4">
    <source>
        <dbReference type="PROSITE" id="PS51444"/>
    </source>
</evidence>
<dbReference type="InterPro" id="IPR042201">
    <property type="entry name" value="FH2_Formin_sf"/>
</dbReference>
<dbReference type="SUPFAM" id="SSF101447">
    <property type="entry name" value="Formin homology 2 domain (FH2 domain)"/>
    <property type="match status" value="1"/>
</dbReference>
<feature type="coiled-coil region" evidence="2">
    <location>
        <begin position="719"/>
        <end position="766"/>
    </location>
</feature>
<dbReference type="Pfam" id="PF02181">
    <property type="entry name" value="FH2"/>
    <property type="match status" value="1"/>
</dbReference>
<organism evidence="5 6">
    <name type="scientific">Dimorphilus gyrociliatus</name>
    <dbReference type="NCBI Taxonomy" id="2664684"/>
    <lineage>
        <taxon>Eukaryota</taxon>
        <taxon>Metazoa</taxon>
        <taxon>Spiralia</taxon>
        <taxon>Lophotrochozoa</taxon>
        <taxon>Annelida</taxon>
        <taxon>Polychaeta</taxon>
        <taxon>Polychaeta incertae sedis</taxon>
        <taxon>Dinophilidae</taxon>
        <taxon>Dimorphilus</taxon>
    </lineage>
</organism>
<dbReference type="EMBL" id="CAJFCJ010000019">
    <property type="protein sequence ID" value="CAD5123703.1"/>
    <property type="molecule type" value="Genomic_DNA"/>
</dbReference>
<dbReference type="GO" id="GO:0016477">
    <property type="term" value="P:cell migration"/>
    <property type="evidence" value="ECO:0007669"/>
    <property type="project" value="TreeGrafter"/>
</dbReference>
<dbReference type="OrthoDB" id="6286233at2759"/>
<feature type="compositionally biased region" description="Basic residues" evidence="3">
    <location>
        <begin position="59"/>
        <end position="68"/>
    </location>
</feature>
<dbReference type="PANTHER" id="PTHR45857">
    <property type="entry name" value="FORMIN-LIKE PROTEIN"/>
    <property type="match status" value="1"/>
</dbReference>
<dbReference type="GO" id="GO:0005829">
    <property type="term" value="C:cytosol"/>
    <property type="evidence" value="ECO:0007669"/>
    <property type="project" value="TreeGrafter"/>
</dbReference>
<dbReference type="Proteomes" id="UP000549394">
    <property type="component" value="Unassembled WGS sequence"/>
</dbReference>
<reference evidence="5 6" key="1">
    <citation type="submission" date="2020-08" db="EMBL/GenBank/DDBJ databases">
        <authorList>
            <person name="Hejnol A."/>
        </authorList>
    </citation>
    <scope>NUCLEOTIDE SEQUENCE [LARGE SCALE GENOMIC DNA]</scope>
</reference>
<sequence length="897" mass="103636">MSVSVKRTSSGVASTLASLPKPKNGHSAYEAFSDFLDLDDHCIDKEDEHTPPSLSSKNSNRRHSMKKTHAPEPPEEKIDPSTLPSENQIKERLNDWFDALAPVSESEKNHINKLDKTDQWRYILKQIRLTKKCSSSLYLINLKQKREILSTLRNLKRHLLVNDESLLNELEKGNIIVHVVSVLSDGVKSLVNKPLSLFQRDSYHFIIHDSLVCINFFCRKNLSFTLSDSTEFYESVIYCLNDSFGRKITTIALEVLQLAIRNHQGFGNLISSLSKRKKTSERYSLFGPIVNIQRWEYITERTALALIRLVNTMIKHTRDNEEQIWFQYELVSAGFHANKLDLLESSDDLRDSLNEYHKNLIDVDSFKSDSSHELQLLREENKKLLKQLAESAKFKTEEKHTTACLLKVEKEVKTEKKNNRTDSIPIAPPINLGIINQSSEKRELCIDTLKIKPKERMPLYNWTPIRDLEGTIFENLNHNDKSILDNIDFEDFERQFCTSSPVGSQRFKRMIDKSSSTFFFVETNRSKNIIITRKRINLTAVEIRDAIENLKIDLILSDVAEILIKFIPTDQELEDLAKSVSKRSHYGEAEEFIYQLSQIERLANKLETIYFLNQFDDSIGRLSPVIGSITKASLSLIDNRRFFAFLKIVLYIGNFTNYGKKQYTFGYRINSLSKLAEVKSNDKKQNLLQYVLGVIHDKFPELVTFHETLTFKVEKGVSYKSIKLEIDNLEKKHSIACEETKSCVNKKNLEKLLQQSNSSLEEIQKSFRTMTEKWNLVCSLYGETPDVTEPYDFFKTISEFIQLYKETERKLFQKPFIVSDKSLKTTSSIEIRSSKSSFTQQAKDLHDAFVEQMKKRKNSVKNDKSVEEALNVLDDAIDSHSQLTLRTSSEILDESHL</sequence>
<dbReference type="PROSITE" id="PS51444">
    <property type="entry name" value="FH2"/>
    <property type="match status" value="1"/>
</dbReference>
<dbReference type="InterPro" id="IPR043592">
    <property type="entry name" value="FMNL_animal"/>
</dbReference>
<dbReference type="GO" id="GO:0030866">
    <property type="term" value="P:cortical actin cytoskeleton organization"/>
    <property type="evidence" value="ECO:0007669"/>
    <property type="project" value="TreeGrafter"/>
</dbReference>
<feature type="domain" description="FH2" evidence="4">
    <location>
        <begin position="447"/>
        <end position="830"/>
    </location>
</feature>
<dbReference type="GO" id="GO:0008360">
    <property type="term" value="P:regulation of cell shape"/>
    <property type="evidence" value="ECO:0007669"/>
    <property type="project" value="TreeGrafter"/>
</dbReference>
<dbReference type="SUPFAM" id="SSF48371">
    <property type="entry name" value="ARM repeat"/>
    <property type="match status" value="1"/>
</dbReference>
<keyword evidence="2" id="KW-0175">Coiled coil</keyword>
<dbReference type="InterPro" id="IPR016024">
    <property type="entry name" value="ARM-type_fold"/>
</dbReference>
<dbReference type="AlphaFoldDB" id="A0A7I8W723"/>
<comment type="similarity">
    <text evidence="1">Belongs to the formin homology family.</text>
</comment>
<name>A0A7I8W723_9ANNE</name>
<feature type="region of interest" description="Disordered" evidence="3">
    <location>
        <begin position="1"/>
        <end position="25"/>
    </location>
</feature>
<dbReference type="InterPro" id="IPR015425">
    <property type="entry name" value="FH2_Formin"/>
</dbReference>
<evidence type="ECO:0000256" key="2">
    <source>
        <dbReference type="SAM" id="Coils"/>
    </source>
</evidence>
<dbReference type="PANTHER" id="PTHR45857:SF4">
    <property type="entry name" value="FORMIN-LIKE PROTEIN"/>
    <property type="match status" value="1"/>
</dbReference>
<dbReference type="GO" id="GO:0051015">
    <property type="term" value="F:actin filament binding"/>
    <property type="evidence" value="ECO:0007669"/>
    <property type="project" value="TreeGrafter"/>
</dbReference>
<comment type="caution">
    <text evidence="5">The sequence shown here is derived from an EMBL/GenBank/DDBJ whole genome shotgun (WGS) entry which is preliminary data.</text>
</comment>
<gene>
    <name evidence="5" type="ORF">DGYR_LOCUS11353</name>
</gene>
<protein>
    <submittedName>
        <fullName evidence="5">DgyrCDS12023</fullName>
    </submittedName>
</protein>
<evidence type="ECO:0000256" key="3">
    <source>
        <dbReference type="SAM" id="MobiDB-lite"/>
    </source>
</evidence>
<feature type="compositionally biased region" description="Polar residues" evidence="3">
    <location>
        <begin position="1"/>
        <end position="17"/>
    </location>
</feature>
<dbReference type="SMART" id="SM00498">
    <property type="entry name" value="FH2"/>
    <property type="match status" value="1"/>
</dbReference>
<evidence type="ECO:0000313" key="6">
    <source>
        <dbReference type="Proteomes" id="UP000549394"/>
    </source>
</evidence>
<dbReference type="Gene3D" id="1.20.58.2220">
    <property type="entry name" value="Formin, FH2 domain"/>
    <property type="match status" value="1"/>
</dbReference>